<comment type="caution">
    <text evidence="2">The sequence shown here is derived from an EMBL/GenBank/DDBJ whole genome shotgun (WGS) entry which is preliminary data.</text>
</comment>
<evidence type="ECO:0000313" key="3">
    <source>
        <dbReference type="Proteomes" id="UP000760472"/>
    </source>
</evidence>
<dbReference type="InterPro" id="IPR029062">
    <property type="entry name" value="Class_I_gatase-like"/>
</dbReference>
<protein>
    <submittedName>
        <fullName evidence="2">Type 1 glutamine amidotransferase</fullName>
    </submittedName>
</protein>
<dbReference type="Gene3D" id="3.40.50.880">
    <property type="match status" value="1"/>
</dbReference>
<dbReference type="SUPFAM" id="SSF52317">
    <property type="entry name" value="Class I glutamine amidotransferase-like"/>
    <property type="match status" value="1"/>
</dbReference>
<dbReference type="CDD" id="cd01741">
    <property type="entry name" value="GATase1_1"/>
    <property type="match status" value="1"/>
</dbReference>
<keyword evidence="2" id="KW-0315">Glutamine amidotransferase</keyword>
<dbReference type="Proteomes" id="UP000760472">
    <property type="component" value="Unassembled WGS sequence"/>
</dbReference>
<evidence type="ECO:0000313" key="2">
    <source>
        <dbReference type="EMBL" id="MBN0987315.1"/>
    </source>
</evidence>
<evidence type="ECO:0000259" key="1">
    <source>
        <dbReference type="Pfam" id="PF00117"/>
    </source>
</evidence>
<sequence length="224" mass="24868">MLILQHTEGEWIGSMNDGFAEPSRVNNFILHTVRLDHGSTLPASDSFDWLLIMGGLMSVNDESDYLWLREEKQLIRQSIADDKTIIGICLGGQMIASAAGAEVYRNSTPEIGWFAVIRTDTDVTWLPETASLLSWHGDCFRVPVGARPFATSHMTPCQGFSLGPRIWVLQFHLQAQSGTVAAFLALEPHGLPEGEYVQRQQQLLSEAFLSRSQTIMHGLLDSLV</sequence>
<name>A0ABS2W6U3_9GAMM</name>
<reference evidence="2 3" key="1">
    <citation type="submission" date="2021-02" db="EMBL/GenBank/DDBJ databases">
        <title>A novel species of genus Amphritea isolated from a fishpond in China.</title>
        <authorList>
            <person name="Lu H."/>
        </authorList>
    </citation>
    <scope>NUCLEOTIDE SEQUENCE [LARGE SCALE GENOMIC DNA]</scope>
    <source>
        <strain evidence="2 3">RP18W</strain>
    </source>
</reference>
<proteinExistence type="predicted"/>
<dbReference type="InterPro" id="IPR017926">
    <property type="entry name" value="GATASE"/>
</dbReference>
<feature type="domain" description="Glutamine amidotransferase" evidence="1">
    <location>
        <begin position="44"/>
        <end position="178"/>
    </location>
</feature>
<dbReference type="RefSeq" id="WP_205213344.1">
    <property type="nucleotide sequence ID" value="NZ_JAFFZP010000009.1"/>
</dbReference>
<dbReference type="PROSITE" id="PS51273">
    <property type="entry name" value="GATASE_TYPE_1"/>
    <property type="match status" value="1"/>
</dbReference>
<accession>A0ABS2W6U3</accession>
<dbReference type="Pfam" id="PF00117">
    <property type="entry name" value="GATase"/>
    <property type="match status" value="1"/>
</dbReference>
<dbReference type="PANTHER" id="PTHR42695">
    <property type="entry name" value="GLUTAMINE AMIDOTRANSFERASE YLR126C-RELATED"/>
    <property type="match status" value="1"/>
</dbReference>
<gene>
    <name evidence="2" type="ORF">JW498_08090</name>
</gene>
<dbReference type="EMBL" id="JAFFZP010000009">
    <property type="protein sequence ID" value="MBN0987315.1"/>
    <property type="molecule type" value="Genomic_DNA"/>
</dbReference>
<keyword evidence="3" id="KW-1185">Reference proteome</keyword>
<organism evidence="2 3">
    <name type="scientific">Amphritea pacifica</name>
    <dbReference type="NCBI Taxonomy" id="2811233"/>
    <lineage>
        <taxon>Bacteria</taxon>
        <taxon>Pseudomonadati</taxon>
        <taxon>Pseudomonadota</taxon>
        <taxon>Gammaproteobacteria</taxon>
        <taxon>Oceanospirillales</taxon>
        <taxon>Oceanospirillaceae</taxon>
        <taxon>Amphritea</taxon>
    </lineage>
</organism>
<dbReference type="PANTHER" id="PTHR42695:SF5">
    <property type="entry name" value="GLUTAMINE AMIDOTRANSFERASE YLR126C-RELATED"/>
    <property type="match status" value="1"/>
</dbReference>
<dbReference type="InterPro" id="IPR044992">
    <property type="entry name" value="ChyE-like"/>
</dbReference>